<evidence type="ECO:0000313" key="2">
    <source>
        <dbReference type="EMBL" id="KAK5692856.1"/>
    </source>
</evidence>
<evidence type="ECO:0000256" key="1">
    <source>
        <dbReference type="SAM" id="MobiDB-lite"/>
    </source>
</evidence>
<proteinExistence type="predicted"/>
<evidence type="ECO:0000313" key="3">
    <source>
        <dbReference type="Proteomes" id="UP001310594"/>
    </source>
</evidence>
<feature type="region of interest" description="Disordered" evidence="1">
    <location>
        <begin position="1"/>
        <end position="28"/>
    </location>
</feature>
<accession>A0AAN7VY35</accession>
<feature type="compositionally biased region" description="Basic and acidic residues" evidence="1">
    <location>
        <begin position="1"/>
        <end position="21"/>
    </location>
</feature>
<dbReference type="AlphaFoldDB" id="A0AAN7VY35"/>
<sequence length="411" mass="45475">MENRDGTLSKLKRAGEDLERTAKRRGKMVDQSQRAVDAISQAWCKRAAGALSDMVLNENMLAEITTATTKLKMATGFNVELFLEALKDKMGWDDTPSTRDSHRYGMATGSGSSAQGHILGRTSEIETIDAVEEQPINSRTRGIGKPISAVAPQASHEQVMASGSGSAAQGHILQRTSEIEMPAPSMYGREQSLGTVAQGVDLYWCRRTLLKISSEEVKALMQQLFRSGRDVYIVNHIALAELEAHDALQSLDLQQLRQSAARAWAGETSKETDRYGVRHEMLVEGKAYVLSPTDVNNNRQRRRDEYGLIREMLSPAFIGLPGHDRTAQEQIEQYTTLEKAPSAFGLTRAANKKRVHSGLSRAGMASQAAGAAYQRRWSRKQAVRCAHDRRGQEESTKNARRLLGRILGVRI</sequence>
<gene>
    <name evidence="2" type="ORF">LTR97_010332</name>
</gene>
<comment type="caution">
    <text evidence="2">The sequence shown here is derived from an EMBL/GenBank/DDBJ whole genome shotgun (WGS) entry which is preliminary data.</text>
</comment>
<reference evidence="2" key="1">
    <citation type="submission" date="2023-08" db="EMBL/GenBank/DDBJ databases">
        <title>Black Yeasts Isolated from many extreme environments.</title>
        <authorList>
            <person name="Coleine C."/>
            <person name="Stajich J.E."/>
            <person name="Selbmann L."/>
        </authorList>
    </citation>
    <scope>NUCLEOTIDE SEQUENCE</scope>
    <source>
        <strain evidence="2">CCFEE 5810</strain>
    </source>
</reference>
<name>A0AAN7VY35_9PEZI</name>
<dbReference type="Proteomes" id="UP001310594">
    <property type="component" value="Unassembled WGS sequence"/>
</dbReference>
<dbReference type="EMBL" id="JAVRQU010000018">
    <property type="protein sequence ID" value="KAK5692856.1"/>
    <property type="molecule type" value="Genomic_DNA"/>
</dbReference>
<organism evidence="2 3">
    <name type="scientific">Elasticomyces elasticus</name>
    <dbReference type="NCBI Taxonomy" id="574655"/>
    <lineage>
        <taxon>Eukaryota</taxon>
        <taxon>Fungi</taxon>
        <taxon>Dikarya</taxon>
        <taxon>Ascomycota</taxon>
        <taxon>Pezizomycotina</taxon>
        <taxon>Dothideomycetes</taxon>
        <taxon>Dothideomycetidae</taxon>
        <taxon>Mycosphaerellales</taxon>
        <taxon>Teratosphaeriaceae</taxon>
        <taxon>Elasticomyces</taxon>
    </lineage>
</organism>
<protein>
    <submittedName>
        <fullName evidence="2">Uncharacterized protein</fullName>
    </submittedName>
</protein>